<organism evidence="1 2">
    <name type="scientific">Lacipirellula parvula</name>
    <dbReference type="NCBI Taxonomy" id="2650471"/>
    <lineage>
        <taxon>Bacteria</taxon>
        <taxon>Pseudomonadati</taxon>
        <taxon>Planctomycetota</taxon>
        <taxon>Planctomycetia</taxon>
        <taxon>Pirellulales</taxon>
        <taxon>Lacipirellulaceae</taxon>
        <taxon>Lacipirellula</taxon>
    </lineage>
</organism>
<name>A0A5K7XP04_9BACT</name>
<reference evidence="2" key="1">
    <citation type="submission" date="2019-10" db="EMBL/GenBank/DDBJ databases">
        <title>Lacipirellula parvula gen. nov., sp. nov., representing a lineage of planctomycetes widespread in freshwater anoxic habitats, and description of the family Lacipirellulaceae.</title>
        <authorList>
            <person name="Dedysh S.N."/>
            <person name="Kulichevskaya I.S."/>
            <person name="Beletsky A.V."/>
            <person name="Rakitin A.L."/>
            <person name="Mardanov A.V."/>
            <person name="Ivanova A.A."/>
            <person name="Saltykova V.X."/>
            <person name="Rijpstra W.I.C."/>
            <person name="Sinninghe Damste J.S."/>
            <person name="Ravin N.V."/>
        </authorList>
    </citation>
    <scope>NUCLEOTIDE SEQUENCE [LARGE SCALE GENOMIC DNA]</scope>
    <source>
        <strain evidence="2">PX69</strain>
    </source>
</reference>
<sequence length="250" mass="28554">MGVGQMPQSTEMPWMRWIILPALTRHTPLKRKCSAMWHTSTGERTLIGAEAMLVKEAITGVAEQIMEESGGYMEQWEYGIDRFDELTLSQRLKLLEQVATHLLTATAETLELTAFCEAAVGAIYEHVLVEVDWEIDDDDRPATRWRSLILAAYAECFGEDQGDPEDDFTLTDATSRDRDEWAHLVECLADNVLWDRDYEMDEFLDAPPETSRMLRRHMGIDDDYYSASACDTISNEAVEDAYRRLASLLE</sequence>
<keyword evidence="2" id="KW-1185">Reference proteome</keyword>
<evidence type="ECO:0000313" key="2">
    <source>
        <dbReference type="Proteomes" id="UP000326837"/>
    </source>
</evidence>
<dbReference type="EMBL" id="AP021861">
    <property type="protein sequence ID" value="BBO35009.1"/>
    <property type="molecule type" value="Genomic_DNA"/>
</dbReference>
<accession>A0A5K7XP04</accession>
<protein>
    <submittedName>
        <fullName evidence="1">Uncharacterized protein</fullName>
    </submittedName>
</protein>
<dbReference type="Proteomes" id="UP000326837">
    <property type="component" value="Chromosome"/>
</dbReference>
<gene>
    <name evidence="1" type="ORF">PLANPX_4621</name>
</gene>
<evidence type="ECO:0000313" key="1">
    <source>
        <dbReference type="EMBL" id="BBO35009.1"/>
    </source>
</evidence>
<proteinExistence type="predicted"/>
<dbReference type="KEGG" id="lpav:PLANPX_4621"/>
<dbReference type="AlphaFoldDB" id="A0A5K7XP04"/>